<dbReference type="AlphaFoldDB" id="A0AA39ZPH5"/>
<dbReference type="Gene3D" id="3.30.300.30">
    <property type="match status" value="1"/>
</dbReference>
<dbReference type="GO" id="GO:0016405">
    <property type="term" value="F:CoA-ligase activity"/>
    <property type="evidence" value="ECO:0007669"/>
    <property type="project" value="TreeGrafter"/>
</dbReference>
<evidence type="ECO:0000313" key="3">
    <source>
        <dbReference type="EMBL" id="KAK0701266.1"/>
    </source>
</evidence>
<dbReference type="EMBL" id="JAUKUA010000010">
    <property type="protein sequence ID" value="KAK0701266.1"/>
    <property type="molecule type" value="Genomic_DNA"/>
</dbReference>
<organism evidence="3 4">
    <name type="scientific">Lasiosphaeris hirsuta</name>
    <dbReference type="NCBI Taxonomy" id="260670"/>
    <lineage>
        <taxon>Eukaryota</taxon>
        <taxon>Fungi</taxon>
        <taxon>Dikarya</taxon>
        <taxon>Ascomycota</taxon>
        <taxon>Pezizomycotina</taxon>
        <taxon>Sordariomycetes</taxon>
        <taxon>Sordariomycetidae</taxon>
        <taxon>Sordariales</taxon>
        <taxon>Lasiosphaeriaceae</taxon>
        <taxon>Lasiosphaeris</taxon>
    </lineage>
</organism>
<evidence type="ECO:0000313" key="4">
    <source>
        <dbReference type="Proteomes" id="UP001172102"/>
    </source>
</evidence>
<dbReference type="SUPFAM" id="SSF56801">
    <property type="entry name" value="Acetyl-CoA synthetase-like"/>
    <property type="match status" value="1"/>
</dbReference>
<dbReference type="Gene3D" id="3.40.50.12780">
    <property type="entry name" value="N-terminal domain of ligase-like"/>
    <property type="match status" value="1"/>
</dbReference>
<dbReference type="InterPro" id="IPR045851">
    <property type="entry name" value="AMP-bd_C_sf"/>
</dbReference>
<dbReference type="Pfam" id="PF00501">
    <property type="entry name" value="AMP-binding"/>
    <property type="match status" value="1"/>
</dbReference>
<evidence type="ECO:0000259" key="2">
    <source>
        <dbReference type="Pfam" id="PF13193"/>
    </source>
</evidence>
<evidence type="ECO:0000259" key="1">
    <source>
        <dbReference type="Pfam" id="PF00501"/>
    </source>
</evidence>
<proteinExistence type="predicted"/>
<dbReference type="PANTHER" id="PTHR24096">
    <property type="entry name" value="LONG-CHAIN-FATTY-ACID--COA LIGASE"/>
    <property type="match status" value="1"/>
</dbReference>
<reference evidence="3" key="1">
    <citation type="submission" date="2023-06" db="EMBL/GenBank/DDBJ databases">
        <title>Genome-scale phylogeny and comparative genomics of the fungal order Sordariales.</title>
        <authorList>
            <consortium name="Lawrence Berkeley National Laboratory"/>
            <person name="Hensen N."/>
            <person name="Bonometti L."/>
            <person name="Westerberg I."/>
            <person name="Brannstrom I.O."/>
            <person name="Guillou S."/>
            <person name="Cros-Aarteil S."/>
            <person name="Calhoun S."/>
            <person name="Haridas S."/>
            <person name="Kuo A."/>
            <person name="Mondo S."/>
            <person name="Pangilinan J."/>
            <person name="Riley R."/>
            <person name="Labutti K."/>
            <person name="Andreopoulos B."/>
            <person name="Lipzen A."/>
            <person name="Chen C."/>
            <person name="Yanf M."/>
            <person name="Daum C."/>
            <person name="Ng V."/>
            <person name="Clum A."/>
            <person name="Steindorff A."/>
            <person name="Ohm R."/>
            <person name="Martin F."/>
            <person name="Silar P."/>
            <person name="Natvig D."/>
            <person name="Lalanne C."/>
            <person name="Gautier V."/>
            <person name="Ament-Velasquez S.L."/>
            <person name="Kruys A."/>
            <person name="Hutchinson M.I."/>
            <person name="Powell A.J."/>
            <person name="Barry K."/>
            <person name="Miller A.N."/>
            <person name="Grigoriev I.V."/>
            <person name="Debuchy R."/>
            <person name="Gladieux P."/>
            <person name="Thoren M.H."/>
            <person name="Johannesson H."/>
        </authorList>
    </citation>
    <scope>NUCLEOTIDE SEQUENCE</scope>
    <source>
        <strain evidence="3">SMH4607-1</strain>
    </source>
</reference>
<dbReference type="InterPro" id="IPR025110">
    <property type="entry name" value="AMP-bd_C"/>
</dbReference>
<gene>
    <name evidence="3" type="ORF">B0H67DRAFT_595721</name>
</gene>
<comment type="caution">
    <text evidence="3">The sequence shown here is derived from an EMBL/GenBank/DDBJ whole genome shotgun (WGS) entry which is preliminary data.</text>
</comment>
<name>A0AA39ZPH5_9PEZI</name>
<protein>
    <submittedName>
        <fullName evidence="3">Uncharacterized protein</fullName>
    </submittedName>
</protein>
<dbReference type="PANTHER" id="PTHR24096:SF422">
    <property type="entry name" value="BCDNA.GH02901"/>
    <property type="match status" value="1"/>
</dbReference>
<feature type="domain" description="AMP-dependent synthetase/ligase" evidence="1">
    <location>
        <begin position="33"/>
        <end position="416"/>
    </location>
</feature>
<dbReference type="Pfam" id="PF13193">
    <property type="entry name" value="AMP-binding_C"/>
    <property type="match status" value="1"/>
</dbReference>
<dbReference type="InterPro" id="IPR000873">
    <property type="entry name" value="AMP-dep_synth/lig_dom"/>
</dbReference>
<feature type="domain" description="AMP-binding enzyme C-terminal" evidence="2">
    <location>
        <begin position="472"/>
        <end position="553"/>
    </location>
</feature>
<sequence>MVFSSPDWVPDIPWEIPDSIPLSQFVLEGVKSASHQEATEALIVDGLSGKSYSRSDLHERVEWLAGGLSKELGWSTNKGSPWDKVAAIYSLNTIDFFTLSWAIHRLNGICLLIHPNSSVGEMVSHMRSAKCATIFTCQTLVSTSIEVASQLSSRVFTLPLPDGFLKNPEPIDGFKNLEQLVAEGSRVGPPEPLAWEKGQAKEQIAYLCATSGTSGKQKLAMITHYGIIVNVMQVSAYEGVHGKDWRPQAVTGVIPFTHGYGVEIGHLAAWRGETLVVLPRFDMQLMLQSVQQYHIGRLYLVPPIIVALATNPFLFEVFDLSSVTTVVNGAAGLDKSLVDKLHVQQPRWKVLTAYGLTESVFVSTFTSAHDTWAGSSGSLLPMIQARLVDQNGAEVETLDSPGEIFLMSPTLFKGYLGNDEATKDSFDEHGWLRTGDIGMFKKSPNGTEHLVIRDRIKEMIKVKGLQVVPLDIELVLRELPAVVDVAVIGVPDENAGERAKAFVVRSESVGAECDEEELRDTIDEFVQSRLDESHWLHNRIVFIEALPKSQSGKVLKRELRALSAV</sequence>
<keyword evidence="4" id="KW-1185">Reference proteome</keyword>
<accession>A0AA39ZPH5</accession>
<dbReference type="Proteomes" id="UP001172102">
    <property type="component" value="Unassembled WGS sequence"/>
</dbReference>
<dbReference type="InterPro" id="IPR042099">
    <property type="entry name" value="ANL_N_sf"/>
</dbReference>